<feature type="domain" description="AFP-like" evidence="1">
    <location>
        <begin position="312"/>
        <end position="362"/>
    </location>
</feature>
<keyword evidence="2" id="KW-0808">Transferase</keyword>
<dbReference type="InterPro" id="IPR036732">
    <property type="entry name" value="AFP_Neu5c_C_sf"/>
</dbReference>
<dbReference type="NCBIfam" id="TIGR03569">
    <property type="entry name" value="NeuB_NnaB"/>
    <property type="match status" value="1"/>
</dbReference>
<accession>A0ABZ0V4Z0</accession>
<dbReference type="PANTHER" id="PTHR42966">
    <property type="entry name" value="N-ACETYLNEURAMINATE SYNTHASE"/>
    <property type="match status" value="1"/>
</dbReference>
<geneLocation type="plasmid" evidence="2 3">
    <name>unnamed02</name>
</geneLocation>
<keyword evidence="3" id="KW-1185">Reference proteome</keyword>
<dbReference type="EMBL" id="CP139727">
    <property type="protein sequence ID" value="WPZ23581.1"/>
    <property type="molecule type" value="Genomic_DNA"/>
</dbReference>
<dbReference type="Proteomes" id="UP001326567">
    <property type="component" value="Plasmid unnamed02"/>
</dbReference>
<organism evidence="2 3">
    <name type="scientific">Sulfitobacter faviae</name>
    <dbReference type="NCBI Taxonomy" id="1775881"/>
    <lineage>
        <taxon>Bacteria</taxon>
        <taxon>Pseudomonadati</taxon>
        <taxon>Pseudomonadota</taxon>
        <taxon>Alphaproteobacteria</taxon>
        <taxon>Rhodobacterales</taxon>
        <taxon>Roseobacteraceae</taxon>
        <taxon>Sulfitobacter</taxon>
    </lineage>
</organism>
<keyword evidence="2" id="KW-0614">Plasmid</keyword>
<dbReference type="InterPro" id="IPR020007">
    <property type="entry name" value="NeuB/NeuA"/>
</dbReference>
<dbReference type="InterPro" id="IPR051690">
    <property type="entry name" value="PseI-like"/>
</dbReference>
<dbReference type="SUPFAM" id="SSF51269">
    <property type="entry name" value="AFP III-like domain"/>
    <property type="match status" value="1"/>
</dbReference>
<name>A0ABZ0V4Z0_9RHOB</name>
<evidence type="ECO:0000313" key="3">
    <source>
        <dbReference type="Proteomes" id="UP001326567"/>
    </source>
</evidence>
<dbReference type="PROSITE" id="PS50844">
    <property type="entry name" value="AFP_LIKE"/>
    <property type="match status" value="1"/>
</dbReference>
<dbReference type="PANTHER" id="PTHR42966:SF1">
    <property type="entry name" value="SIALIC ACID SYNTHASE"/>
    <property type="match status" value="1"/>
</dbReference>
<dbReference type="EC" id="2.5.1.56" evidence="2"/>
<dbReference type="SUPFAM" id="SSF51569">
    <property type="entry name" value="Aldolase"/>
    <property type="match status" value="1"/>
</dbReference>
<dbReference type="InterPro" id="IPR057736">
    <property type="entry name" value="SAF_PseI/NeuA/NeuB"/>
</dbReference>
<dbReference type="Pfam" id="PF08666">
    <property type="entry name" value="SAF"/>
    <property type="match status" value="1"/>
</dbReference>
<gene>
    <name evidence="2" type="primary">neuB</name>
    <name evidence="2" type="ORF">T7987_17910</name>
</gene>
<dbReference type="CDD" id="cd11615">
    <property type="entry name" value="SAF_NeuB_like"/>
    <property type="match status" value="1"/>
</dbReference>
<proteinExistence type="predicted"/>
<evidence type="ECO:0000313" key="2">
    <source>
        <dbReference type="EMBL" id="WPZ23581.1"/>
    </source>
</evidence>
<dbReference type="GO" id="GO:0050462">
    <property type="term" value="F:N-acetylneuraminate synthase activity"/>
    <property type="evidence" value="ECO:0007669"/>
    <property type="project" value="UniProtKB-EC"/>
</dbReference>
<dbReference type="RefSeq" id="WP_322329947.1">
    <property type="nucleotide sequence ID" value="NZ_CP139727.1"/>
</dbReference>
<sequence>MVDPLTANRTLIIAEAGVNHNGDLGLALKLVDKAAEAGADYVKFQTFKATKLASAGAKKASYQIRTTDAAESQLAMLQRLELSVADHQTIMARCAEKGVRFLSTPFDIDSLALLTETFALSEFKLGSGELTNAPLLLAAGKSGRKIILSTGMGSLAEVEEALGVLAFAMCREAEPKGRTDFAEVLLDPAVWPVLAERVTLLHCTTEYPAAVEDTNLRAMETLRRAFGVKVGYSDHTIGEAVSIAAVALGASVLEKHFTLDRNLPGPDHAASLEPDELASLVNGVRVVERALGTGIKQPGAAEVANRAVARKSLLAARDLPEGHILSLEDISVKRPGDGISPMALWDMVGKVATRAIAEGEAL</sequence>
<evidence type="ECO:0000259" key="1">
    <source>
        <dbReference type="PROSITE" id="PS50844"/>
    </source>
</evidence>
<dbReference type="Gene3D" id="3.20.20.70">
    <property type="entry name" value="Aldolase class I"/>
    <property type="match status" value="1"/>
</dbReference>
<protein>
    <submittedName>
        <fullName evidence="2">N-acetylneuraminate synthase</fullName>
        <ecNumber evidence="2">2.5.1.56</ecNumber>
    </submittedName>
</protein>
<dbReference type="InterPro" id="IPR013974">
    <property type="entry name" value="SAF"/>
</dbReference>
<reference evidence="2 3" key="1">
    <citation type="submission" date="2023-11" db="EMBL/GenBank/DDBJ databases">
        <title>From the Deep-Sea to the Surface: Bacterial Genomes Isolated from the Moytirra Hydrothermal Vent Plume.</title>
        <authorList>
            <person name="Major S.R."/>
        </authorList>
    </citation>
    <scope>NUCLEOTIDE SEQUENCE [LARGE SCALE GENOMIC DNA]</scope>
    <source>
        <strain evidence="2 3">OXR-9</strain>
        <plasmid evidence="2 3">unnamed02</plasmid>
    </source>
</reference>
<dbReference type="Gene3D" id="3.90.1210.10">
    <property type="entry name" value="Antifreeze-like/N-acetylneuraminic acid synthase C-terminal domain"/>
    <property type="match status" value="1"/>
</dbReference>
<dbReference type="Pfam" id="PF03102">
    <property type="entry name" value="NeuB"/>
    <property type="match status" value="1"/>
</dbReference>
<dbReference type="InterPro" id="IPR006190">
    <property type="entry name" value="SAF_AFP_Neu5Ac"/>
</dbReference>
<dbReference type="InterPro" id="IPR013785">
    <property type="entry name" value="Aldolase_TIM"/>
</dbReference>
<dbReference type="InterPro" id="IPR013132">
    <property type="entry name" value="PseI/NeuA/B-like_N"/>
</dbReference>